<name>T0PVX0_SAPDV</name>
<dbReference type="AlphaFoldDB" id="T0PVX0"/>
<evidence type="ECO:0000313" key="2">
    <source>
        <dbReference type="EMBL" id="EQC25175.1"/>
    </source>
</evidence>
<accession>T0PVX0</accession>
<dbReference type="GeneID" id="19957675"/>
<feature type="transmembrane region" description="Helical" evidence="1">
    <location>
        <begin position="195"/>
        <end position="216"/>
    </location>
</feature>
<dbReference type="PANTHER" id="PTHR35871">
    <property type="entry name" value="EXPRESSED PROTEIN"/>
    <property type="match status" value="1"/>
</dbReference>
<keyword evidence="1" id="KW-0812">Transmembrane</keyword>
<feature type="transmembrane region" description="Helical" evidence="1">
    <location>
        <begin position="275"/>
        <end position="295"/>
    </location>
</feature>
<keyword evidence="1" id="KW-1133">Transmembrane helix</keyword>
<proteinExistence type="predicted"/>
<dbReference type="PANTHER" id="PTHR35871:SF1">
    <property type="entry name" value="CXC1-LIKE CYSTEINE CLUSTER ASSOCIATED WITH KDZ TRANSPOSASES DOMAIN-CONTAINING PROTEIN"/>
    <property type="match status" value="1"/>
</dbReference>
<dbReference type="VEuPathDB" id="FungiDB:SDRG_16948"/>
<dbReference type="RefSeq" id="XP_008621396.1">
    <property type="nucleotide sequence ID" value="XM_008623174.1"/>
</dbReference>
<evidence type="ECO:0000313" key="3">
    <source>
        <dbReference type="Proteomes" id="UP000030762"/>
    </source>
</evidence>
<feature type="transmembrane region" description="Helical" evidence="1">
    <location>
        <begin position="223"/>
        <end position="243"/>
    </location>
</feature>
<dbReference type="eggNOG" id="ENOG502SGXK">
    <property type="taxonomic scope" value="Eukaryota"/>
</dbReference>
<feature type="transmembrane region" description="Helical" evidence="1">
    <location>
        <begin position="249"/>
        <end position="268"/>
    </location>
</feature>
<dbReference type="Proteomes" id="UP000030762">
    <property type="component" value="Unassembled WGS sequence"/>
</dbReference>
<sequence length="420" mass="45501">MPPPSRRVKNARAIPRADGRFAPKAAVIESSPGLEDIEDFLCPCHGRLYRQVAGTKTFSTRVLEIGKNNEGYWTSDHVINQVNEEVLVAFAELHPNAIALFTFDQSTNHAAFAPDALRASNMNMNPGGAQAIMRPGNFPWKPLLNRLVGDTYPVAVAHFAPHHATRANLALHFVCLLVQLSGNFCFLTLLDETLFGSSARPFSLATALLWSVYLVLGATTAPLWCNVAAVASILAAYAAAPLLLQQPTALVLVPLVLYVIVALSYAFLARGLPRVVPAVLATLLLAVVQSGWTYLASLPPAPIDVVAPSTIGFGSVLVLLAALPNPAVPTVVFGALVGRSLGLWTRRPLLTLYCYGYFGALLQGIAHRLVNEQATLLALEDEESMKKVRYEYAHVTYFPTLLFEGIYKAANRPRHTKKAA</sequence>
<keyword evidence="1" id="KW-0472">Membrane</keyword>
<reference evidence="2 3" key="1">
    <citation type="submission" date="2012-04" db="EMBL/GenBank/DDBJ databases">
        <title>The Genome Sequence of Saprolegnia declina VS20.</title>
        <authorList>
            <consortium name="The Broad Institute Genome Sequencing Platform"/>
            <person name="Russ C."/>
            <person name="Nusbaum C."/>
            <person name="Tyler B."/>
            <person name="van West P."/>
            <person name="Dieguez-Uribeondo J."/>
            <person name="de Bruijn I."/>
            <person name="Tripathy S."/>
            <person name="Jiang R."/>
            <person name="Young S.K."/>
            <person name="Zeng Q."/>
            <person name="Gargeya S."/>
            <person name="Fitzgerald M."/>
            <person name="Haas B."/>
            <person name="Abouelleil A."/>
            <person name="Alvarado L."/>
            <person name="Arachchi H.M."/>
            <person name="Berlin A."/>
            <person name="Chapman S.B."/>
            <person name="Goldberg J."/>
            <person name="Griggs A."/>
            <person name="Gujja S."/>
            <person name="Hansen M."/>
            <person name="Howarth C."/>
            <person name="Imamovic A."/>
            <person name="Larimer J."/>
            <person name="McCowen C."/>
            <person name="Montmayeur A."/>
            <person name="Murphy C."/>
            <person name="Neiman D."/>
            <person name="Pearson M."/>
            <person name="Priest M."/>
            <person name="Roberts A."/>
            <person name="Saif S."/>
            <person name="Shea T."/>
            <person name="Sisk P."/>
            <person name="Sykes S."/>
            <person name="Wortman J."/>
            <person name="Nusbaum C."/>
            <person name="Birren B."/>
        </authorList>
    </citation>
    <scope>NUCLEOTIDE SEQUENCE [LARGE SCALE GENOMIC DNA]</scope>
    <source>
        <strain evidence="2 3">VS20</strain>
    </source>
</reference>
<organism evidence="2 3">
    <name type="scientific">Saprolegnia diclina (strain VS20)</name>
    <dbReference type="NCBI Taxonomy" id="1156394"/>
    <lineage>
        <taxon>Eukaryota</taxon>
        <taxon>Sar</taxon>
        <taxon>Stramenopiles</taxon>
        <taxon>Oomycota</taxon>
        <taxon>Saprolegniomycetes</taxon>
        <taxon>Saprolegniales</taxon>
        <taxon>Saprolegniaceae</taxon>
        <taxon>Saprolegnia</taxon>
    </lineage>
</organism>
<dbReference type="OrthoDB" id="64137at2759"/>
<dbReference type="InParanoid" id="T0PVX0"/>
<dbReference type="EMBL" id="JH767296">
    <property type="protein sequence ID" value="EQC25175.1"/>
    <property type="molecule type" value="Genomic_DNA"/>
</dbReference>
<feature type="transmembrane region" description="Helical" evidence="1">
    <location>
        <begin position="315"/>
        <end position="337"/>
    </location>
</feature>
<protein>
    <submittedName>
        <fullName evidence="2">Uncharacterized protein</fullName>
    </submittedName>
</protein>
<evidence type="ECO:0000256" key="1">
    <source>
        <dbReference type="SAM" id="Phobius"/>
    </source>
</evidence>
<feature type="transmembrane region" description="Helical" evidence="1">
    <location>
        <begin position="169"/>
        <end position="189"/>
    </location>
</feature>
<dbReference type="OMA" id="GAQAIMR"/>
<keyword evidence="3" id="KW-1185">Reference proteome</keyword>
<gene>
    <name evidence="2" type="ORF">SDRG_16948</name>
</gene>